<evidence type="ECO:0000313" key="4">
    <source>
        <dbReference type="EMBL" id="RQH08621.1"/>
    </source>
</evidence>
<reference evidence="4 5" key="1">
    <citation type="submission" date="2018-11" db="EMBL/GenBank/DDBJ databases">
        <title>Paraburkholderia sp. DHOA04, isolated from soil.</title>
        <authorList>
            <person name="Gao Z.-H."/>
            <person name="Qiu L.-H."/>
            <person name="Fu J.-C."/>
        </authorList>
    </citation>
    <scope>NUCLEOTIDE SEQUENCE [LARGE SCALE GENOMIC DNA]</scope>
    <source>
        <strain evidence="4 5">DHOA04</strain>
    </source>
</reference>
<feature type="domain" description="Peptidase M14" evidence="3">
    <location>
        <begin position="112"/>
        <end position="383"/>
    </location>
</feature>
<gene>
    <name evidence="4" type="ORF">D1Y85_06390</name>
</gene>
<dbReference type="InterPro" id="IPR040626">
    <property type="entry name" value="Pepdidase_M14_N"/>
</dbReference>
<dbReference type="PROSITE" id="PS52035">
    <property type="entry name" value="PEPTIDASE_M14"/>
    <property type="match status" value="1"/>
</dbReference>
<dbReference type="CDD" id="cd06234">
    <property type="entry name" value="M14_PaCCP-like"/>
    <property type="match status" value="1"/>
</dbReference>
<dbReference type="Proteomes" id="UP000272778">
    <property type="component" value="Unassembled WGS sequence"/>
</dbReference>
<dbReference type="InterPro" id="IPR000834">
    <property type="entry name" value="Peptidase_M14"/>
</dbReference>
<dbReference type="PANTHER" id="PTHR12756">
    <property type="entry name" value="CYTOSOLIC CARBOXYPEPTIDASE"/>
    <property type="match status" value="1"/>
</dbReference>
<dbReference type="OrthoDB" id="5490902at2"/>
<accession>A0A3N6NBJ3</accession>
<dbReference type="Gene3D" id="2.60.40.3120">
    <property type="match status" value="1"/>
</dbReference>
<keyword evidence="5" id="KW-1185">Reference proteome</keyword>
<proteinExistence type="inferred from homology"/>
<dbReference type="InterPro" id="IPR050821">
    <property type="entry name" value="Cytosolic_carboxypeptidase"/>
</dbReference>
<dbReference type="SMART" id="SM00631">
    <property type="entry name" value="Zn_pept"/>
    <property type="match status" value="1"/>
</dbReference>
<dbReference type="PANTHER" id="PTHR12756:SF11">
    <property type="entry name" value="CYTOSOLIC CARBOXYPEPTIDASE 1"/>
    <property type="match status" value="1"/>
</dbReference>
<name>A0A3N6NBJ3_9BURK</name>
<evidence type="ECO:0000256" key="2">
    <source>
        <dbReference type="PROSITE-ProRule" id="PRU01379"/>
    </source>
</evidence>
<dbReference type="EMBL" id="RQIS01000003">
    <property type="protein sequence ID" value="RQH08621.1"/>
    <property type="molecule type" value="Genomic_DNA"/>
</dbReference>
<dbReference type="SUPFAM" id="SSF53187">
    <property type="entry name" value="Zn-dependent exopeptidases"/>
    <property type="match status" value="1"/>
</dbReference>
<comment type="caution">
    <text evidence="4">The sequence shown here is derived from an EMBL/GenBank/DDBJ whole genome shotgun (WGS) entry which is preliminary data.</text>
</comment>
<dbReference type="GO" id="GO:0004181">
    <property type="term" value="F:metallocarboxypeptidase activity"/>
    <property type="evidence" value="ECO:0007669"/>
    <property type="project" value="InterPro"/>
</dbReference>
<protein>
    <recommendedName>
        <fullName evidence="3">Peptidase M14 domain-containing protein</fullName>
    </recommendedName>
</protein>
<dbReference type="GO" id="GO:0008270">
    <property type="term" value="F:zinc ion binding"/>
    <property type="evidence" value="ECO:0007669"/>
    <property type="project" value="InterPro"/>
</dbReference>
<feature type="active site" description="Proton donor/acceptor" evidence="2">
    <location>
        <position position="347"/>
    </location>
</feature>
<evidence type="ECO:0000256" key="1">
    <source>
        <dbReference type="ARBA" id="ARBA00001947"/>
    </source>
</evidence>
<sequence>MTLSITSQFDAGAIEVLSCERADDIHLRVRADNQSEFAQWFYFRLSGARGERCVMTFENAAACAFPEGWRDYQAAASYDRVNWFRVPTSYDGQKLTIDHTPDFDCVYYAYFEPYSEERHSEFLGALQQLPHATLTELGQTVEGRPMSLLTLGTAGDTTPEGKPKKTVWIIARQHPGETMAEWFVEGLVKRLAGWGDWAGDPVARKLYDRAVFHIVPNMNPDGSVHGNLRTNAAGANLNREWMEPDAERSPEVLLVREAIEATGVDLFFDIHGDEALPYVFVAGSEMLPGFTAQQGVEQKAFIDAFRIASPDFQNQHGYEASRYREDALKLASKYIGHTYGCLSLTLEMPFKDNANLPDERVGWNGERSAALGAAMLQAILHHVETFA</sequence>
<dbReference type="GO" id="GO:0006508">
    <property type="term" value="P:proteolysis"/>
    <property type="evidence" value="ECO:0007669"/>
    <property type="project" value="InterPro"/>
</dbReference>
<evidence type="ECO:0000259" key="3">
    <source>
        <dbReference type="PROSITE" id="PS52035"/>
    </source>
</evidence>
<dbReference type="AlphaFoldDB" id="A0A3N6NBJ3"/>
<dbReference type="RefSeq" id="WP_124150184.1">
    <property type="nucleotide sequence ID" value="NZ_RQIS01000003.1"/>
</dbReference>
<comment type="cofactor">
    <cofactor evidence="1">
        <name>Zn(2+)</name>
        <dbReference type="ChEBI" id="CHEBI:29105"/>
    </cofactor>
</comment>
<comment type="similarity">
    <text evidence="2">Belongs to the peptidase M14 family.</text>
</comment>
<dbReference type="Gene3D" id="3.40.630.10">
    <property type="entry name" value="Zn peptidases"/>
    <property type="match status" value="1"/>
</dbReference>
<evidence type="ECO:0000313" key="5">
    <source>
        <dbReference type="Proteomes" id="UP000272778"/>
    </source>
</evidence>
<dbReference type="Pfam" id="PF18027">
    <property type="entry name" value="Pepdidase_M14_N"/>
    <property type="match status" value="1"/>
</dbReference>
<dbReference type="Pfam" id="PF00246">
    <property type="entry name" value="Peptidase_M14"/>
    <property type="match status" value="1"/>
</dbReference>
<organism evidence="4 5">
    <name type="scientific">Paraburkholderia dinghuensis</name>
    <dbReference type="NCBI Taxonomy" id="2305225"/>
    <lineage>
        <taxon>Bacteria</taxon>
        <taxon>Pseudomonadati</taxon>
        <taxon>Pseudomonadota</taxon>
        <taxon>Betaproteobacteria</taxon>
        <taxon>Burkholderiales</taxon>
        <taxon>Burkholderiaceae</taxon>
        <taxon>Paraburkholderia</taxon>
    </lineage>
</organism>